<dbReference type="InterPro" id="IPR012296">
    <property type="entry name" value="Nuclease_put_TT1808"/>
</dbReference>
<dbReference type="SUPFAM" id="SSF52980">
    <property type="entry name" value="Restriction endonuclease-like"/>
    <property type="match status" value="1"/>
</dbReference>
<accession>A0ABX7V8E7</accession>
<gene>
    <name evidence="2" type="ORF">J5X90_02890</name>
</gene>
<dbReference type="PANTHER" id="PTHR36558">
    <property type="entry name" value="GLR1098 PROTEIN"/>
    <property type="match status" value="1"/>
</dbReference>
<proteinExistence type="predicted"/>
<keyword evidence="3" id="KW-1185">Reference proteome</keyword>
<name>A0ABX7V8E7_9GAMM</name>
<organism evidence="2 3">
    <name type="scientific">Pseudoalteromonas viridis</name>
    <dbReference type="NCBI Taxonomy" id="339617"/>
    <lineage>
        <taxon>Bacteria</taxon>
        <taxon>Pseudomonadati</taxon>
        <taxon>Pseudomonadota</taxon>
        <taxon>Gammaproteobacteria</taxon>
        <taxon>Alteromonadales</taxon>
        <taxon>Pseudoalteromonadaceae</taxon>
        <taxon>Pseudoalteromonas</taxon>
    </lineage>
</organism>
<dbReference type="InterPro" id="IPR008538">
    <property type="entry name" value="Uma2"/>
</dbReference>
<sequence>MPIAKQNDILSPASYLQGELTSTTKHELIDGRVYAMADASANHERIAGNIYSELRSHLKGAPCEPFGSDMKVRVRDNFYYPDVLVDCHFDESEPYYTQSPVIIVEVLSRSMRKMDEKTKLIEYLNIPSLQECVVIEQDVADVTVYRKSDDWRSTHYFLGEEIHFDSIDFTITVEDIYLRVQNEDVQAYLAEQKAVEPE</sequence>
<evidence type="ECO:0000259" key="1">
    <source>
        <dbReference type="Pfam" id="PF05685"/>
    </source>
</evidence>
<protein>
    <submittedName>
        <fullName evidence="2">Uma2 family endonuclease</fullName>
    </submittedName>
</protein>
<keyword evidence="2" id="KW-0255">Endonuclease</keyword>
<feature type="domain" description="Putative restriction endonuclease" evidence="1">
    <location>
        <begin position="15"/>
        <end position="161"/>
    </location>
</feature>
<dbReference type="RefSeq" id="WP_209052715.1">
    <property type="nucleotide sequence ID" value="NZ_CP072425.1"/>
</dbReference>
<evidence type="ECO:0000313" key="2">
    <source>
        <dbReference type="EMBL" id="QTL36016.1"/>
    </source>
</evidence>
<dbReference type="InterPro" id="IPR011335">
    <property type="entry name" value="Restrct_endonuc-II-like"/>
</dbReference>
<keyword evidence="2" id="KW-0540">Nuclease</keyword>
<dbReference type="CDD" id="cd06260">
    <property type="entry name" value="DUF820-like"/>
    <property type="match status" value="1"/>
</dbReference>
<evidence type="ECO:0000313" key="3">
    <source>
        <dbReference type="Proteomes" id="UP000665025"/>
    </source>
</evidence>
<reference evidence="2 3" key="1">
    <citation type="submission" date="2021-03" db="EMBL/GenBank/DDBJ databases">
        <title>Complete Genome of Pseudoalteromonas viridis Strain BBR56, a new biocontrol bacterial candidate.</title>
        <authorList>
            <person name="Handayani D.P."/>
            <person name="Isnansetyo A."/>
            <person name="Istiqomah I."/>
            <person name="Jumina J."/>
        </authorList>
    </citation>
    <scope>NUCLEOTIDE SEQUENCE [LARGE SCALE GENOMIC DNA]</scope>
    <source>
        <strain evidence="2 3">BBR56</strain>
    </source>
</reference>
<dbReference type="Pfam" id="PF05685">
    <property type="entry name" value="Uma2"/>
    <property type="match status" value="1"/>
</dbReference>
<dbReference type="Proteomes" id="UP000665025">
    <property type="component" value="Chromosome 1"/>
</dbReference>
<dbReference type="EMBL" id="CP072425">
    <property type="protein sequence ID" value="QTL36016.1"/>
    <property type="molecule type" value="Genomic_DNA"/>
</dbReference>
<dbReference type="GO" id="GO:0004519">
    <property type="term" value="F:endonuclease activity"/>
    <property type="evidence" value="ECO:0007669"/>
    <property type="project" value="UniProtKB-KW"/>
</dbReference>
<dbReference type="Gene3D" id="3.90.1570.10">
    <property type="entry name" value="tt1808, chain A"/>
    <property type="match status" value="1"/>
</dbReference>
<keyword evidence="2" id="KW-0378">Hydrolase</keyword>
<dbReference type="PANTHER" id="PTHR36558:SF1">
    <property type="entry name" value="RESTRICTION ENDONUCLEASE DOMAIN-CONTAINING PROTEIN-RELATED"/>
    <property type="match status" value="1"/>
</dbReference>